<dbReference type="PANTHER" id="PTHR22916:SF51">
    <property type="entry name" value="GLYCOSYLTRANSFERASE EPSH-RELATED"/>
    <property type="match status" value="1"/>
</dbReference>
<dbReference type="Pfam" id="PF00535">
    <property type="entry name" value="Glycos_transf_2"/>
    <property type="match status" value="1"/>
</dbReference>
<keyword evidence="2 4" id="KW-0808">Transferase</keyword>
<dbReference type="Proteomes" id="UP000283872">
    <property type="component" value="Unassembled WGS sequence"/>
</dbReference>
<dbReference type="AlphaFoldDB" id="A0A3E5E801"/>
<gene>
    <name evidence="4" type="ORF">DWY11_02305</name>
</gene>
<reference evidence="4 5" key="1">
    <citation type="submission" date="2018-08" db="EMBL/GenBank/DDBJ databases">
        <title>A genome reference for cultivated species of the human gut microbiota.</title>
        <authorList>
            <person name="Zou Y."/>
            <person name="Xue W."/>
            <person name="Luo G."/>
        </authorList>
    </citation>
    <scope>NUCLEOTIDE SEQUENCE [LARGE SCALE GENOMIC DNA]</scope>
    <source>
        <strain evidence="4 5">AF24-12</strain>
    </source>
</reference>
<evidence type="ECO:0000256" key="2">
    <source>
        <dbReference type="ARBA" id="ARBA00022679"/>
    </source>
</evidence>
<protein>
    <submittedName>
        <fullName evidence="4">Glycosyltransferase</fullName>
    </submittedName>
</protein>
<comment type="caution">
    <text evidence="4">The sequence shown here is derived from an EMBL/GenBank/DDBJ whole genome shotgun (WGS) entry which is preliminary data.</text>
</comment>
<organism evidence="4 5">
    <name type="scientific">Segatella copri</name>
    <dbReference type="NCBI Taxonomy" id="165179"/>
    <lineage>
        <taxon>Bacteria</taxon>
        <taxon>Pseudomonadati</taxon>
        <taxon>Bacteroidota</taxon>
        <taxon>Bacteroidia</taxon>
        <taxon>Bacteroidales</taxon>
        <taxon>Prevotellaceae</taxon>
        <taxon>Segatella</taxon>
    </lineage>
</organism>
<evidence type="ECO:0000313" key="4">
    <source>
        <dbReference type="EMBL" id="RGS18500.1"/>
    </source>
</evidence>
<evidence type="ECO:0000259" key="3">
    <source>
        <dbReference type="Pfam" id="PF00535"/>
    </source>
</evidence>
<keyword evidence="1" id="KW-0328">Glycosyltransferase</keyword>
<dbReference type="InterPro" id="IPR029044">
    <property type="entry name" value="Nucleotide-diphossugar_trans"/>
</dbReference>
<dbReference type="Gene3D" id="3.90.550.10">
    <property type="entry name" value="Spore Coat Polysaccharide Biosynthesis Protein SpsA, Chain A"/>
    <property type="match status" value="1"/>
</dbReference>
<accession>A0A3E5E801</accession>
<dbReference type="PANTHER" id="PTHR22916">
    <property type="entry name" value="GLYCOSYLTRANSFERASE"/>
    <property type="match status" value="1"/>
</dbReference>
<proteinExistence type="predicted"/>
<feature type="domain" description="Glycosyltransferase 2-like" evidence="3">
    <location>
        <begin position="5"/>
        <end position="167"/>
    </location>
</feature>
<evidence type="ECO:0000256" key="1">
    <source>
        <dbReference type="ARBA" id="ARBA00022676"/>
    </source>
</evidence>
<dbReference type="GO" id="GO:0016758">
    <property type="term" value="F:hexosyltransferase activity"/>
    <property type="evidence" value="ECO:0007669"/>
    <property type="project" value="UniProtKB-ARBA"/>
</dbReference>
<name>A0A3E5E801_9BACT</name>
<sequence>MLKISILTPIYGVEKYIEQCARSLFEQSYASIEYIFVDDCTPDKSIGILQSLLKEYPGRAQQVRIIHHDRNRGVGAARQTALMAATGDYLLFADSDDMLPEDAVEKLTTKAESTHADLVDGGYREWCEGKAGRLQKPFDVSDEKLLKLLVCQNIITNRLWGRIYKRSLIMEHRIFFEEGINYAEDLFWNAQFIFYGKKVNIDDAVYYYRTDNENSYNHNISEKNLLSYFKSTRRLIDFFEQNDTEHQYLRATEIGIVNAYRWAANAHVAFEKVDQALYYKPKSYLIRLIIKFIKKGVPVKRVNLIYLAYRKLYTLLISAPSAVS</sequence>
<dbReference type="InterPro" id="IPR001173">
    <property type="entry name" value="Glyco_trans_2-like"/>
</dbReference>
<dbReference type="EMBL" id="QRVA01000003">
    <property type="protein sequence ID" value="RGS18500.1"/>
    <property type="molecule type" value="Genomic_DNA"/>
</dbReference>
<evidence type="ECO:0000313" key="5">
    <source>
        <dbReference type="Proteomes" id="UP000283872"/>
    </source>
</evidence>
<dbReference type="SUPFAM" id="SSF53448">
    <property type="entry name" value="Nucleotide-diphospho-sugar transferases"/>
    <property type="match status" value="1"/>
</dbReference>
<dbReference type="CDD" id="cd00761">
    <property type="entry name" value="Glyco_tranf_GTA_type"/>
    <property type="match status" value="1"/>
</dbReference>
<dbReference type="RefSeq" id="WP_117586426.1">
    <property type="nucleotide sequence ID" value="NZ_QRVA01000003.1"/>
</dbReference>